<keyword evidence="1" id="KW-0472">Membrane</keyword>
<keyword evidence="3" id="KW-1185">Reference proteome</keyword>
<dbReference type="EMBL" id="JAFFZE010000011">
    <property type="protein sequence ID" value="MCT2584185.1"/>
    <property type="molecule type" value="Genomic_DNA"/>
</dbReference>
<name>A0ABT2J9R2_9PSEU</name>
<evidence type="ECO:0000313" key="3">
    <source>
        <dbReference type="Proteomes" id="UP001156441"/>
    </source>
</evidence>
<dbReference type="Proteomes" id="UP001156441">
    <property type="component" value="Unassembled WGS sequence"/>
</dbReference>
<dbReference type="RefSeq" id="WP_260191581.1">
    <property type="nucleotide sequence ID" value="NZ_JAFFZE010000011.1"/>
</dbReference>
<reference evidence="2 3" key="1">
    <citation type="submission" date="2021-02" db="EMBL/GenBank/DDBJ databases">
        <title>Actinophytocola xerophila sp. nov., isolated from soil of cotton cropping field.</title>
        <authorList>
            <person name="Huang R."/>
            <person name="Chen X."/>
            <person name="Ge X."/>
            <person name="Liu W."/>
        </authorList>
    </citation>
    <scope>NUCLEOTIDE SEQUENCE [LARGE SCALE GENOMIC DNA]</scope>
    <source>
        <strain evidence="2 3">S1-96</strain>
    </source>
</reference>
<gene>
    <name evidence="2" type="ORF">JT362_13760</name>
</gene>
<sequence length="234" mass="24360">MPDFYTDKQGRVRPIRGGGKGAVVVGAVVLGMIASGGGIASVGVGGGTAGGQVSVQTGVGSVRLGGSSAQLRVRKTEGQKSARRGEPGRAWQRMGLRQVKRTPRQQVSCVVASFGQVRTFLARHRCTFLERVLFAVADEAGNVAVVSVAWIGLRNSATARAFRELMDVHGSGDITPLGGPLLDLGEITFTGLRYGSDRDGTAVTVAEAENALGGQFDHDSLDAIAEVAAFLPRV</sequence>
<protein>
    <submittedName>
        <fullName evidence="2">Uncharacterized protein</fullName>
    </submittedName>
</protein>
<evidence type="ECO:0000256" key="1">
    <source>
        <dbReference type="SAM" id="Phobius"/>
    </source>
</evidence>
<feature type="transmembrane region" description="Helical" evidence="1">
    <location>
        <begin position="21"/>
        <end position="44"/>
    </location>
</feature>
<proteinExistence type="predicted"/>
<keyword evidence="1" id="KW-0812">Transmembrane</keyword>
<accession>A0ABT2J9R2</accession>
<evidence type="ECO:0000313" key="2">
    <source>
        <dbReference type="EMBL" id="MCT2584185.1"/>
    </source>
</evidence>
<comment type="caution">
    <text evidence="2">The sequence shown here is derived from an EMBL/GenBank/DDBJ whole genome shotgun (WGS) entry which is preliminary data.</text>
</comment>
<organism evidence="2 3">
    <name type="scientific">Actinophytocola gossypii</name>
    <dbReference type="NCBI Taxonomy" id="2812003"/>
    <lineage>
        <taxon>Bacteria</taxon>
        <taxon>Bacillati</taxon>
        <taxon>Actinomycetota</taxon>
        <taxon>Actinomycetes</taxon>
        <taxon>Pseudonocardiales</taxon>
        <taxon>Pseudonocardiaceae</taxon>
    </lineage>
</organism>
<keyword evidence="1" id="KW-1133">Transmembrane helix</keyword>